<evidence type="ECO:0000313" key="3">
    <source>
        <dbReference type="Proteomes" id="UP001634394"/>
    </source>
</evidence>
<accession>A0ABD3XEE0</accession>
<keyword evidence="3" id="KW-1185">Reference proteome</keyword>
<feature type="region of interest" description="Disordered" evidence="1">
    <location>
        <begin position="29"/>
        <end position="65"/>
    </location>
</feature>
<evidence type="ECO:0000313" key="2">
    <source>
        <dbReference type="EMBL" id="KAL3884646.1"/>
    </source>
</evidence>
<dbReference type="EMBL" id="JBJQND010000002">
    <property type="protein sequence ID" value="KAL3884646.1"/>
    <property type="molecule type" value="Genomic_DNA"/>
</dbReference>
<dbReference type="AlphaFoldDB" id="A0ABD3XEE0"/>
<feature type="compositionally biased region" description="Basic and acidic residues" evidence="1">
    <location>
        <begin position="53"/>
        <end position="65"/>
    </location>
</feature>
<sequence>MGSRIRSWYKYCEKSRKCAKCSQIGNGPWDCKEKQQQKGKSYADAASGNLESSKIDTPMEKTPDPMEKWMDILTPNKTGDKTPKGLYRISRLMMKNQGI</sequence>
<proteinExistence type="predicted"/>
<evidence type="ECO:0000256" key="1">
    <source>
        <dbReference type="SAM" id="MobiDB-lite"/>
    </source>
</evidence>
<reference evidence="2 3" key="1">
    <citation type="submission" date="2024-11" db="EMBL/GenBank/DDBJ databases">
        <title>Chromosome-level genome assembly of the freshwater bivalve Anodonta woodiana.</title>
        <authorList>
            <person name="Chen X."/>
        </authorList>
    </citation>
    <scope>NUCLEOTIDE SEQUENCE [LARGE SCALE GENOMIC DNA]</scope>
    <source>
        <strain evidence="2">MN2024</strain>
        <tissue evidence="2">Gills</tissue>
    </source>
</reference>
<protein>
    <submittedName>
        <fullName evidence="2">Uncharacterized protein</fullName>
    </submittedName>
</protein>
<gene>
    <name evidence="2" type="ORF">ACJMK2_024771</name>
</gene>
<name>A0ABD3XEE0_SINWO</name>
<organism evidence="2 3">
    <name type="scientific">Sinanodonta woodiana</name>
    <name type="common">Chinese pond mussel</name>
    <name type="synonym">Anodonta woodiana</name>
    <dbReference type="NCBI Taxonomy" id="1069815"/>
    <lineage>
        <taxon>Eukaryota</taxon>
        <taxon>Metazoa</taxon>
        <taxon>Spiralia</taxon>
        <taxon>Lophotrochozoa</taxon>
        <taxon>Mollusca</taxon>
        <taxon>Bivalvia</taxon>
        <taxon>Autobranchia</taxon>
        <taxon>Heteroconchia</taxon>
        <taxon>Palaeoheterodonta</taxon>
        <taxon>Unionida</taxon>
        <taxon>Unionoidea</taxon>
        <taxon>Unionidae</taxon>
        <taxon>Unioninae</taxon>
        <taxon>Sinanodonta</taxon>
    </lineage>
</organism>
<dbReference type="Proteomes" id="UP001634394">
    <property type="component" value="Unassembled WGS sequence"/>
</dbReference>
<comment type="caution">
    <text evidence="2">The sequence shown here is derived from an EMBL/GenBank/DDBJ whole genome shotgun (WGS) entry which is preliminary data.</text>
</comment>